<reference evidence="6" key="1">
    <citation type="submission" date="2020-08" db="EMBL/GenBank/DDBJ databases">
        <authorList>
            <person name="Liu C."/>
            <person name="Sun Q."/>
        </authorList>
    </citation>
    <scope>NUCLEOTIDE SEQUENCE</scope>
    <source>
        <strain evidence="6">NSJ-65</strain>
    </source>
</reference>
<sequence length="443" mass="47251">MPIGGGTFSAQNKVLPGAYINFVGTRQGANMGARGTAALPLALNWGPEDEIIKLDAARFSRDAQKLLGYGANAPQLLAVRECLKRALTVMLYRVNGGGQAATATVGGLEVTAKYSGTRGNDIDVEIESAQGEYRVITYVDMQQVDVQQVTAVKQLVPNDYVIFAAAAEGELAAAAPTGLTGGSDGIESADSHGEFLAKLSVESFAAVGYLGADSDTRDLYVDFVRQMRDTEGKKVVCVMATGDRYTIDHEGIIAVDNGVVLESGETVDKYGAAAWVLGATAAAGVNESLTNIAYDGAVDVDVKFTPSQYEEDIKAGYFQFYSDGSQARVVSDINTLHTFTADRPEGFASNRVMRVLDGWANDIARIFGASYIGRMTNDATSRELFRADLVSLGMQYQSIAAISEFDSDEIQVSQGSGKRDVVVTCALKPNDSMEKLYMTVTVS</sequence>
<evidence type="ECO:0000256" key="1">
    <source>
        <dbReference type="ARBA" id="ARBA00008005"/>
    </source>
</evidence>
<dbReference type="Pfam" id="PF22671">
    <property type="entry name" value="Gp18_domIII_N"/>
    <property type="match status" value="1"/>
</dbReference>
<dbReference type="Gene3D" id="3.30.1370.220">
    <property type="match status" value="1"/>
</dbReference>
<dbReference type="Gene3D" id="3.30.1490.360">
    <property type="match status" value="1"/>
</dbReference>
<evidence type="ECO:0000313" key="7">
    <source>
        <dbReference type="Proteomes" id="UP000597668"/>
    </source>
</evidence>
<feature type="domain" description="Tail sheath protein Gp18-like" evidence="5">
    <location>
        <begin position="34"/>
        <end position="94"/>
    </location>
</feature>
<gene>
    <name evidence="6" type="ORF">H8K20_08205</name>
</gene>
<dbReference type="InterPro" id="IPR020287">
    <property type="entry name" value="Tail_sheath_C"/>
</dbReference>
<feature type="domain" description="Phage tail sheath protein-like beta-sandwich" evidence="3">
    <location>
        <begin position="97"/>
        <end position="184"/>
    </location>
</feature>
<evidence type="ECO:0000259" key="2">
    <source>
        <dbReference type="Pfam" id="PF04984"/>
    </source>
</evidence>
<dbReference type="Gene3D" id="3.30.360.90">
    <property type="match status" value="1"/>
</dbReference>
<dbReference type="Gene3D" id="3.40.50.11790">
    <property type="match status" value="1"/>
</dbReference>
<evidence type="ECO:0000259" key="4">
    <source>
        <dbReference type="Pfam" id="PF17482"/>
    </source>
</evidence>
<dbReference type="Pfam" id="PF04984">
    <property type="entry name" value="Phage_sheath_1"/>
    <property type="match status" value="1"/>
</dbReference>
<evidence type="ECO:0000313" key="6">
    <source>
        <dbReference type="EMBL" id="MBC3516377.1"/>
    </source>
</evidence>
<proteinExistence type="inferred from homology"/>
<dbReference type="InterPro" id="IPR035326">
    <property type="entry name" value="Beta_sandwich_Seath"/>
</dbReference>
<feature type="domain" description="Tail sheath protein subtilisin-like" evidence="2">
    <location>
        <begin position="192"/>
        <end position="335"/>
    </location>
</feature>
<comment type="similarity">
    <text evidence="1">Belongs to the myoviridae tail sheath protein family.</text>
</comment>
<accession>A0A8J6LZ70</accession>
<name>A0A8J6LZ70_9FIRM</name>
<comment type="caution">
    <text evidence="6">The sequence shown here is derived from an EMBL/GenBank/DDBJ whole genome shotgun (WGS) entry which is preliminary data.</text>
</comment>
<dbReference type="Proteomes" id="UP000597668">
    <property type="component" value="Unassembled WGS sequence"/>
</dbReference>
<dbReference type="Pfam" id="PF17482">
    <property type="entry name" value="Phage_sheath_1C"/>
    <property type="match status" value="1"/>
</dbReference>
<dbReference type="InterPro" id="IPR035089">
    <property type="entry name" value="Phage_sheath_subtilisin"/>
</dbReference>
<keyword evidence="7" id="KW-1185">Reference proteome</keyword>
<dbReference type="AlphaFoldDB" id="A0A8J6LZ70"/>
<dbReference type="RefSeq" id="WP_186488053.1">
    <property type="nucleotide sequence ID" value="NZ_JACOGI010000001.1"/>
</dbReference>
<dbReference type="Gene3D" id="2.60.40.4290">
    <property type="match status" value="1"/>
</dbReference>
<dbReference type="Pfam" id="PF17481">
    <property type="entry name" value="Phage_sheath_domII"/>
    <property type="match status" value="1"/>
</dbReference>
<protein>
    <submittedName>
        <fullName evidence="6">Phage tail sheath family protein</fullName>
    </submittedName>
</protein>
<dbReference type="InterPro" id="IPR054564">
    <property type="entry name" value="Gp18_domIII_N"/>
</dbReference>
<dbReference type="EMBL" id="JACOGI010000001">
    <property type="protein sequence ID" value="MBC3516377.1"/>
    <property type="molecule type" value="Genomic_DNA"/>
</dbReference>
<organism evidence="6 7">
    <name type="scientific">Neobittarella massiliensis</name>
    <name type="common">ex Bilen et al. 2018</name>
    <dbReference type="NCBI Taxonomy" id="2041842"/>
    <lineage>
        <taxon>Bacteria</taxon>
        <taxon>Bacillati</taxon>
        <taxon>Bacillota</taxon>
        <taxon>Clostridia</taxon>
        <taxon>Eubacteriales</taxon>
        <taxon>Oscillospiraceae</taxon>
        <taxon>Neobittarella (ex Bilen et al. 2018)</taxon>
    </lineage>
</organism>
<feature type="domain" description="Tail sheath protein C-terminal" evidence="4">
    <location>
        <begin position="344"/>
        <end position="442"/>
    </location>
</feature>
<evidence type="ECO:0000259" key="5">
    <source>
        <dbReference type="Pfam" id="PF22671"/>
    </source>
</evidence>
<evidence type="ECO:0000259" key="3">
    <source>
        <dbReference type="Pfam" id="PF17481"/>
    </source>
</evidence>